<name>A0AAV7PVM6_PLEWA</name>
<gene>
    <name evidence="2" type="ORF">NDU88_008091</name>
</gene>
<organism evidence="2 3">
    <name type="scientific">Pleurodeles waltl</name>
    <name type="common">Iberian ribbed newt</name>
    <dbReference type="NCBI Taxonomy" id="8319"/>
    <lineage>
        <taxon>Eukaryota</taxon>
        <taxon>Metazoa</taxon>
        <taxon>Chordata</taxon>
        <taxon>Craniata</taxon>
        <taxon>Vertebrata</taxon>
        <taxon>Euteleostomi</taxon>
        <taxon>Amphibia</taxon>
        <taxon>Batrachia</taxon>
        <taxon>Caudata</taxon>
        <taxon>Salamandroidea</taxon>
        <taxon>Salamandridae</taxon>
        <taxon>Pleurodelinae</taxon>
        <taxon>Pleurodeles</taxon>
    </lineage>
</organism>
<reference evidence="2" key="1">
    <citation type="journal article" date="2022" name="bioRxiv">
        <title>Sequencing and chromosome-scale assembly of the giantPleurodeles waltlgenome.</title>
        <authorList>
            <person name="Brown T."/>
            <person name="Elewa A."/>
            <person name="Iarovenko S."/>
            <person name="Subramanian E."/>
            <person name="Araus A.J."/>
            <person name="Petzold A."/>
            <person name="Susuki M."/>
            <person name="Suzuki K.-i.T."/>
            <person name="Hayashi T."/>
            <person name="Toyoda A."/>
            <person name="Oliveira C."/>
            <person name="Osipova E."/>
            <person name="Leigh N.D."/>
            <person name="Simon A."/>
            <person name="Yun M.H."/>
        </authorList>
    </citation>
    <scope>NUCLEOTIDE SEQUENCE</scope>
    <source>
        <strain evidence="2">20211129_DDA</strain>
        <tissue evidence="2">Liver</tissue>
    </source>
</reference>
<feature type="region of interest" description="Disordered" evidence="1">
    <location>
        <begin position="66"/>
        <end position="114"/>
    </location>
</feature>
<dbReference type="Proteomes" id="UP001066276">
    <property type="component" value="Chromosome 7"/>
</dbReference>
<evidence type="ECO:0000313" key="2">
    <source>
        <dbReference type="EMBL" id="KAJ1129725.1"/>
    </source>
</evidence>
<accession>A0AAV7PVM6</accession>
<evidence type="ECO:0000313" key="3">
    <source>
        <dbReference type="Proteomes" id="UP001066276"/>
    </source>
</evidence>
<dbReference type="EMBL" id="JANPWB010000011">
    <property type="protein sequence ID" value="KAJ1129725.1"/>
    <property type="molecule type" value="Genomic_DNA"/>
</dbReference>
<evidence type="ECO:0000256" key="1">
    <source>
        <dbReference type="SAM" id="MobiDB-lite"/>
    </source>
</evidence>
<sequence>MPPVPGVFPVGCPPRSECLYPAAADACSAWPPYRSSQFEESFPQCVPPLPLHDPPRFCSAAVRVAGSPSSPVDVAPPPPSTGVRAPGRSAGSSPAAHGVPAPGWPHQPASAQFQPRQGALISAAMLVSVPIGLRRAPEA</sequence>
<protein>
    <submittedName>
        <fullName evidence="2">Uncharacterized protein</fullName>
    </submittedName>
</protein>
<keyword evidence="3" id="KW-1185">Reference proteome</keyword>
<dbReference type="AlphaFoldDB" id="A0AAV7PVM6"/>
<proteinExistence type="predicted"/>
<comment type="caution">
    <text evidence="2">The sequence shown here is derived from an EMBL/GenBank/DDBJ whole genome shotgun (WGS) entry which is preliminary data.</text>
</comment>
<feature type="compositionally biased region" description="Low complexity" evidence="1">
    <location>
        <begin position="84"/>
        <end position="96"/>
    </location>
</feature>